<keyword evidence="2" id="KW-1185">Reference proteome</keyword>
<keyword evidence="1" id="KW-0418">Kinase</keyword>
<gene>
    <name evidence="1" type="ORF">APTSU1_001061900</name>
</gene>
<protein>
    <submittedName>
        <fullName evidence="1">Death-associated protein kinase 3</fullName>
    </submittedName>
</protein>
<accession>A0ABQ0F8B4</accession>
<dbReference type="GO" id="GO:0016301">
    <property type="term" value="F:kinase activity"/>
    <property type="evidence" value="ECO:0007669"/>
    <property type="project" value="UniProtKB-KW"/>
</dbReference>
<dbReference type="EMBL" id="BAAFST010000010">
    <property type="protein sequence ID" value="GAB1295385.1"/>
    <property type="molecule type" value="Genomic_DNA"/>
</dbReference>
<evidence type="ECO:0000313" key="2">
    <source>
        <dbReference type="Proteomes" id="UP001623349"/>
    </source>
</evidence>
<name>A0ABQ0F8B4_APOSI</name>
<sequence>MGVSQYLQVPEEAFRGHQAWELETPVSPESCRRSVTMSTFRQEDVEDHYEMGEELGRLQTLCGKLWPGRPSGNMEARPVIQLRPWVPATPEGSSCVPVMHMKSHLRRSHR</sequence>
<reference evidence="1 2" key="1">
    <citation type="submission" date="2024-08" db="EMBL/GenBank/DDBJ databases">
        <title>The draft genome of Apodemus speciosus.</title>
        <authorList>
            <person name="Nabeshima K."/>
            <person name="Suzuki S."/>
            <person name="Onuma M."/>
        </authorList>
    </citation>
    <scope>NUCLEOTIDE SEQUENCE [LARGE SCALE GENOMIC DNA]</scope>
    <source>
        <strain evidence="1">IB14-021</strain>
    </source>
</reference>
<comment type="caution">
    <text evidence="1">The sequence shown here is derived from an EMBL/GenBank/DDBJ whole genome shotgun (WGS) entry which is preliminary data.</text>
</comment>
<dbReference type="Proteomes" id="UP001623349">
    <property type="component" value="Unassembled WGS sequence"/>
</dbReference>
<organism evidence="1 2">
    <name type="scientific">Apodemus speciosus</name>
    <name type="common">Large Japanese field mouse</name>
    <dbReference type="NCBI Taxonomy" id="105296"/>
    <lineage>
        <taxon>Eukaryota</taxon>
        <taxon>Metazoa</taxon>
        <taxon>Chordata</taxon>
        <taxon>Craniata</taxon>
        <taxon>Vertebrata</taxon>
        <taxon>Euteleostomi</taxon>
        <taxon>Mammalia</taxon>
        <taxon>Eutheria</taxon>
        <taxon>Euarchontoglires</taxon>
        <taxon>Glires</taxon>
        <taxon>Rodentia</taxon>
        <taxon>Myomorpha</taxon>
        <taxon>Muroidea</taxon>
        <taxon>Muridae</taxon>
        <taxon>Murinae</taxon>
        <taxon>Apodemus</taxon>
    </lineage>
</organism>
<keyword evidence="1" id="KW-0808">Transferase</keyword>
<proteinExistence type="predicted"/>
<evidence type="ECO:0000313" key="1">
    <source>
        <dbReference type="EMBL" id="GAB1295385.1"/>
    </source>
</evidence>